<keyword evidence="3" id="KW-1185">Reference proteome</keyword>
<reference evidence="2" key="1">
    <citation type="submission" date="2022-03" db="EMBL/GenBank/DDBJ databases">
        <authorList>
            <person name="Alioto T."/>
            <person name="Alioto T."/>
            <person name="Gomez Garrido J."/>
        </authorList>
    </citation>
    <scope>NUCLEOTIDE SEQUENCE</scope>
</reference>
<feature type="region of interest" description="Disordered" evidence="1">
    <location>
        <begin position="43"/>
        <end position="130"/>
    </location>
</feature>
<protein>
    <submittedName>
        <fullName evidence="2">Uncharacterized protein</fullName>
    </submittedName>
</protein>
<proteinExistence type="predicted"/>
<accession>A0AAD1VPQ1</accession>
<dbReference type="EMBL" id="OW240912">
    <property type="protein sequence ID" value="CAH2223321.1"/>
    <property type="molecule type" value="Genomic_DNA"/>
</dbReference>
<feature type="compositionally biased region" description="Polar residues" evidence="1">
    <location>
        <begin position="113"/>
        <end position="130"/>
    </location>
</feature>
<evidence type="ECO:0000313" key="3">
    <source>
        <dbReference type="Proteomes" id="UP001295444"/>
    </source>
</evidence>
<sequence>MPFFQPPGAEQKRWPHRASHAASQKTVTNAFEAWWDQDWLTPEARETRLQEPEKMGKKTQKPQVQTSGRAHDIGTLLQHARKHREQDRAATEASNSQEAEGGWWTLQGLLQLDSQPHLPQQARSQRQNKT</sequence>
<feature type="compositionally biased region" description="Basic and acidic residues" evidence="1">
    <location>
        <begin position="43"/>
        <end position="56"/>
    </location>
</feature>
<dbReference type="AlphaFoldDB" id="A0AAD1VPQ1"/>
<feature type="region of interest" description="Disordered" evidence="1">
    <location>
        <begin position="1"/>
        <end position="25"/>
    </location>
</feature>
<organism evidence="2 3">
    <name type="scientific">Pelobates cultripes</name>
    <name type="common">Western spadefoot toad</name>
    <dbReference type="NCBI Taxonomy" id="61616"/>
    <lineage>
        <taxon>Eukaryota</taxon>
        <taxon>Metazoa</taxon>
        <taxon>Chordata</taxon>
        <taxon>Craniata</taxon>
        <taxon>Vertebrata</taxon>
        <taxon>Euteleostomi</taxon>
        <taxon>Amphibia</taxon>
        <taxon>Batrachia</taxon>
        <taxon>Anura</taxon>
        <taxon>Pelobatoidea</taxon>
        <taxon>Pelobatidae</taxon>
        <taxon>Pelobates</taxon>
    </lineage>
</organism>
<name>A0AAD1VPQ1_PELCU</name>
<evidence type="ECO:0000256" key="1">
    <source>
        <dbReference type="SAM" id="MobiDB-lite"/>
    </source>
</evidence>
<feature type="compositionally biased region" description="Low complexity" evidence="1">
    <location>
        <begin position="101"/>
        <end position="112"/>
    </location>
</feature>
<gene>
    <name evidence="2" type="ORF">PECUL_23A047580</name>
</gene>
<evidence type="ECO:0000313" key="2">
    <source>
        <dbReference type="EMBL" id="CAH2223321.1"/>
    </source>
</evidence>
<dbReference type="Proteomes" id="UP001295444">
    <property type="component" value="Chromosome 01"/>
</dbReference>